<comment type="caution">
    <text evidence="4">The sequence shown here is derived from an EMBL/GenBank/DDBJ whole genome shotgun (WGS) entry which is preliminary data.</text>
</comment>
<evidence type="ECO:0000256" key="2">
    <source>
        <dbReference type="SAM" id="Phobius"/>
    </source>
</evidence>
<dbReference type="InterPro" id="IPR000727">
    <property type="entry name" value="T_SNARE_dom"/>
</dbReference>
<feature type="region of interest" description="Disordered" evidence="1">
    <location>
        <begin position="228"/>
        <end position="253"/>
    </location>
</feature>
<feature type="region of interest" description="Disordered" evidence="1">
    <location>
        <begin position="285"/>
        <end position="325"/>
    </location>
</feature>
<keyword evidence="2" id="KW-0472">Membrane</keyword>
<accession>A0A9N8HSL7</accession>
<feature type="transmembrane region" description="Helical" evidence="2">
    <location>
        <begin position="407"/>
        <end position="425"/>
    </location>
</feature>
<dbReference type="AlphaFoldDB" id="A0A9N8HSL7"/>
<dbReference type="SUPFAM" id="SSF47661">
    <property type="entry name" value="t-snare proteins"/>
    <property type="match status" value="1"/>
</dbReference>
<feature type="compositionally biased region" description="Low complexity" evidence="1">
    <location>
        <begin position="298"/>
        <end position="314"/>
    </location>
</feature>
<dbReference type="InterPro" id="IPR010989">
    <property type="entry name" value="SNARE"/>
</dbReference>
<dbReference type="GO" id="GO:0016192">
    <property type="term" value="P:vesicle-mediated transport"/>
    <property type="evidence" value="ECO:0007669"/>
    <property type="project" value="InterPro"/>
</dbReference>
<evidence type="ECO:0000313" key="4">
    <source>
        <dbReference type="EMBL" id="CAB9521278.1"/>
    </source>
</evidence>
<dbReference type="Pfam" id="PF06424">
    <property type="entry name" value="PRP1_N"/>
    <property type="match status" value="1"/>
</dbReference>
<protein>
    <submittedName>
        <fullName evidence="4">SNARE domain</fullName>
    </submittedName>
</protein>
<evidence type="ECO:0000313" key="5">
    <source>
        <dbReference type="Proteomes" id="UP001153069"/>
    </source>
</evidence>
<keyword evidence="5" id="KW-1185">Reference proteome</keyword>
<dbReference type="Proteomes" id="UP001153069">
    <property type="component" value="Unassembled WGS sequence"/>
</dbReference>
<dbReference type="SMART" id="SM00397">
    <property type="entry name" value="t_SNARE"/>
    <property type="match status" value="1"/>
</dbReference>
<dbReference type="InterPro" id="IPR010491">
    <property type="entry name" value="PRP1_N"/>
</dbReference>
<dbReference type="PROSITE" id="PS50192">
    <property type="entry name" value="T_SNARE"/>
    <property type="match status" value="1"/>
</dbReference>
<keyword evidence="2" id="KW-0812">Transmembrane</keyword>
<gene>
    <name evidence="4" type="ORF">SEMRO_1180_G249790.1</name>
</gene>
<evidence type="ECO:0000256" key="1">
    <source>
        <dbReference type="SAM" id="MobiDB-lite"/>
    </source>
</evidence>
<feature type="compositionally biased region" description="Low complexity" evidence="1">
    <location>
        <begin position="238"/>
        <end position="253"/>
    </location>
</feature>
<sequence length="427" mass="46610">MAITAVTNTANGGSSFSHAVSRSSELLSCAKTALKIGKAQHANDDDYGGSMWWACQEPNLLALCSWKNIIRNDTPLDTLTEDGLSLLRTMDAELKQLETLVRRRGHTNDPTEEIAASVRRLETDANELSSLVKTGFAAPYATAQYQRHTALIATWLESVATQQMAKLKEILKVRGNVLASQEERKKMLNPQGPAVNNSNSTATVVTTHTKTVAPKAMDTPLFTMSPLPKPLGTNTNYSNGAGSKTNNGTTNNTNNNGAYGGGYGGYGSNSGAYGSGTGSYYGTPGGPATSGMRQRRGNNNSKSNNNNGHYYANNNDEDQEEADKIQAQIQQRQNKRQTQNRLEEAQQAETKLASLMTMFSKMANLVVQQGEVVERVEDDVEEGLVEVIAGQQEITTLYDIKKGNRGLIIKVFALLIFFIIFMRFYKK</sequence>
<keyword evidence="2" id="KW-1133">Transmembrane helix</keyword>
<dbReference type="OrthoDB" id="421009at2759"/>
<dbReference type="CDD" id="cd15844">
    <property type="entry name" value="SNARE_syntaxin5"/>
    <property type="match status" value="1"/>
</dbReference>
<dbReference type="GO" id="GO:0000398">
    <property type="term" value="P:mRNA splicing, via spliceosome"/>
    <property type="evidence" value="ECO:0007669"/>
    <property type="project" value="InterPro"/>
</dbReference>
<proteinExistence type="predicted"/>
<evidence type="ECO:0000259" key="3">
    <source>
        <dbReference type="PROSITE" id="PS50192"/>
    </source>
</evidence>
<reference evidence="4" key="1">
    <citation type="submission" date="2020-06" db="EMBL/GenBank/DDBJ databases">
        <authorList>
            <consortium name="Plant Systems Biology data submission"/>
        </authorList>
    </citation>
    <scope>NUCLEOTIDE SEQUENCE</scope>
    <source>
        <strain evidence="4">D6</strain>
    </source>
</reference>
<dbReference type="EMBL" id="CAICTM010001178">
    <property type="protein sequence ID" value="CAB9521278.1"/>
    <property type="molecule type" value="Genomic_DNA"/>
</dbReference>
<feature type="domain" description="T-SNARE coiled-coil homology" evidence="3">
    <location>
        <begin position="335"/>
        <end position="397"/>
    </location>
</feature>
<name>A0A9N8HSL7_9STRA</name>
<organism evidence="4 5">
    <name type="scientific">Seminavis robusta</name>
    <dbReference type="NCBI Taxonomy" id="568900"/>
    <lineage>
        <taxon>Eukaryota</taxon>
        <taxon>Sar</taxon>
        <taxon>Stramenopiles</taxon>
        <taxon>Ochrophyta</taxon>
        <taxon>Bacillariophyta</taxon>
        <taxon>Bacillariophyceae</taxon>
        <taxon>Bacillariophycidae</taxon>
        <taxon>Naviculales</taxon>
        <taxon>Naviculaceae</taxon>
        <taxon>Seminavis</taxon>
    </lineage>
</organism>
<dbReference type="Gene3D" id="1.20.5.110">
    <property type="match status" value="1"/>
</dbReference>
<dbReference type="GO" id="GO:0016020">
    <property type="term" value="C:membrane"/>
    <property type="evidence" value="ECO:0007669"/>
    <property type="project" value="InterPro"/>
</dbReference>